<dbReference type="AlphaFoldDB" id="A0A4U6BVD1"/>
<evidence type="ECO:0000313" key="3">
    <source>
        <dbReference type="Proteomes" id="UP000034832"/>
    </source>
</evidence>
<accession>A0A4U6BVD1</accession>
<name>A0A4U6BVD1_9BRAD</name>
<evidence type="ECO:0000256" key="1">
    <source>
        <dbReference type="SAM" id="MobiDB-lite"/>
    </source>
</evidence>
<dbReference type="InterPro" id="IPR019285">
    <property type="entry name" value="DUF2336"/>
</dbReference>
<proteinExistence type="predicted"/>
<dbReference type="Pfam" id="PF10098">
    <property type="entry name" value="DUF2336"/>
    <property type="match status" value="1"/>
</dbReference>
<organism evidence="2 3">
    <name type="scientific">Afipia massiliensis</name>
    <dbReference type="NCBI Taxonomy" id="211460"/>
    <lineage>
        <taxon>Bacteria</taxon>
        <taxon>Pseudomonadati</taxon>
        <taxon>Pseudomonadota</taxon>
        <taxon>Alphaproteobacteria</taxon>
        <taxon>Hyphomicrobiales</taxon>
        <taxon>Nitrobacteraceae</taxon>
        <taxon>Afipia</taxon>
    </lineage>
</organism>
<keyword evidence="3" id="KW-1185">Reference proteome</keyword>
<dbReference type="OrthoDB" id="8455292at2"/>
<comment type="caution">
    <text evidence="2">The sequence shown here is derived from an EMBL/GenBank/DDBJ whole genome shotgun (WGS) entry which is preliminary data.</text>
</comment>
<reference evidence="2" key="1">
    <citation type="submission" date="2019-04" db="EMBL/GenBank/DDBJ databases">
        <title>Whole genome sequencing of cave bacteria.</title>
        <authorList>
            <person name="Gan H.M."/>
            <person name="Barton H."/>
            <person name="Savka M.A."/>
        </authorList>
    </citation>
    <scope>NUCLEOTIDE SEQUENCE [LARGE SCALE GENOMIC DNA]</scope>
    <source>
        <strain evidence="2">LC387</strain>
    </source>
</reference>
<sequence>MTTLPMFHGFDGLMTLSRREGVDIRPTLLRVLTDLYVQTADHTRDEERQFAELASRLIDEVDDATRAAVRARLAIYPNTPREIARKLQLKYTTGKPQPVSANDEHILDDTLIDPADLEIVSEPEVSVAPAMMPAPTMSMQPDDAAQLIEMFLSADRTQRAQMLHGLTDTPLKPSTPVDPRRATRAVAALEQAALAADASDFAAELADALILTSRVAAQIVNEPGGEPLACALKALGMPGESYQRVLLFLNPSLGASVMDVYRLARLYEVIELRTALIMLAAWRGAALAATRAKYRPALYDDERQRARSTPAQSRPAAQPGTHVTARETSRG</sequence>
<feature type="region of interest" description="Disordered" evidence="1">
    <location>
        <begin position="300"/>
        <end position="331"/>
    </location>
</feature>
<dbReference type="STRING" id="211460.YH63_20805"/>
<protein>
    <submittedName>
        <fullName evidence="2">DUF2336 domain-containing protein</fullName>
    </submittedName>
</protein>
<dbReference type="Proteomes" id="UP000034832">
    <property type="component" value="Unassembled WGS sequence"/>
</dbReference>
<gene>
    <name evidence="2" type="ORF">YH63_021075</name>
</gene>
<dbReference type="EMBL" id="LBIA02000001">
    <property type="protein sequence ID" value="TKT73715.1"/>
    <property type="molecule type" value="Genomic_DNA"/>
</dbReference>
<dbReference type="RefSeq" id="WP_046830215.1">
    <property type="nucleotide sequence ID" value="NZ_LBIA02000001.1"/>
</dbReference>
<evidence type="ECO:0000313" key="2">
    <source>
        <dbReference type="EMBL" id="TKT73715.1"/>
    </source>
</evidence>